<dbReference type="SUPFAM" id="SSF49329">
    <property type="entry name" value="Cu,Zn superoxide dismutase-like"/>
    <property type="match status" value="1"/>
</dbReference>
<dbReference type="InterPro" id="IPR001424">
    <property type="entry name" value="SOD_Cu_Zn_dom"/>
</dbReference>
<dbReference type="InterPro" id="IPR024134">
    <property type="entry name" value="SOD_Cu/Zn_/chaperone"/>
</dbReference>
<name>A0A6C0M4B6_9ZZZZ</name>
<dbReference type="AlphaFoldDB" id="A0A6C0M4B6"/>
<protein>
    <recommendedName>
        <fullName evidence="1">Superoxide dismutase copper/zinc binding domain-containing protein</fullName>
    </recommendedName>
</protein>
<proteinExistence type="predicted"/>
<dbReference type="GO" id="GO:0005507">
    <property type="term" value="F:copper ion binding"/>
    <property type="evidence" value="ECO:0007669"/>
    <property type="project" value="InterPro"/>
</dbReference>
<dbReference type="GO" id="GO:0006801">
    <property type="term" value="P:superoxide metabolic process"/>
    <property type="evidence" value="ECO:0007669"/>
    <property type="project" value="InterPro"/>
</dbReference>
<dbReference type="CDD" id="cd00305">
    <property type="entry name" value="Cu-Zn_Superoxide_Dismutase"/>
    <property type="match status" value="1"/>
</dbReference>
<evidence type="ECO:0000259" key="1">
    <source>
        <dbReference type="Pfam" id="PF00080"/>
    </source>
</evidence>
<dbReference type="Pfam" id="PF00080">
    <property type="entry name" value="Sod_Cu"/>
    <property type="match status" value="1"/>
</dbReference>
<feature type="domain" description="Superoxide dismutase copper/zinc binding" evidence="1">
    <location>
        <begin position="15"/>
        <end position="146"/>
    </location>
</feature>
<dbReference type="EMBL" id="MN740634">
    <property type="protein sequence ID" value="QHU36292.1"/>
    <property type="molecule type" value="Genomic_DNA"/>
</dbReference>
<organism evidence="2">
    <name type="scientific">viral metagenome</name>
    <dbReference type="NCBI Taxonomy" id="1070528"/>
    <lineage>
        <taxon>unclassified sequences</taxon>
        <taxon>metagenomes</taxon>
        <taxon>organismal metagenomes</taxon>
    </lineage>
</organism>
<evidence type="ECO:0000313" key="2">
    <source>
        <dbReference type="EMBL" id="QHU36292.1"/>
    </source>
</evidence>
<dbReference type="Gene3D" id="2.60.40.200">
    <property type="entry name" value="Superoxide dismutase, copper/zinc binding domain"/>
    <property type="match status" value="1"/>
</dbReference>
<accession>A0A6C0M4B6</accession>
<dbReference type="PRINTS" id="PR00068">
    <property type="entry name" value="CUZNDISMTASE"/>
</dbReference>
<sequence>MKAIAVFQGKLKGSHVTFRQDDPFSPVKVSGHIANLAPGKHGFHVHQFGNLLSSDCTSCGGHFNPTNAEHGSRTSVSSHAGDFGNITAAQDRSSAFHFSTDKVSLFEGELSIIGRSLVVHEDEDDLGKGGHSDSLTTGHAGNCAVIGYDKE</sequence>
<dbReference type="PANTHER" id="PTHR10003">
    <property type="entry name" value="SUPEROXIDE DISMUTASE CU-ZN -RELATED"/>
    <property type="match status" value="1"/>
</dbReference>
<reference evidence="2" key="1">
    <citation type="journal article" date="2020" name="Nature">
        <title>Giant virus diversity and host interactions through global metagenomics.</title>
        <authorList>
            <person name="Schulz F."/>
            <person name="Roux S."/>
            <person name="Paez-Espino D."/>
            <person name="Jungbluth S."/>
            <person name="Walsh D.A."/>
            <person name="Denef V.J."/>
            <person name="McMahon K.D."/>
            <person name="Konstantinidis K.T."/>
            <person name="Eloe-Fadrosh E.A."/>
            <person name="Kyrpides N.C."/>
            <person name="Woyke T."/>
        </authorList>
    </citation>
    <scope>NUCLEOTIDE SEQUENCE</scope>
    <source>
        <strain evidence="2">GVMAG-S-1035124-57</strain>
    </source>
</reference>
<dbReference type="InterPro" id="IPR036423">
    <property type="entry name" value="SOD-like_Cu/Zn_dom_sf"/>
</dbReference>